<feature type="site" description="Important for catalytic activity and substrate specificity; stabilizes the transition state when the phosphoryl donor is PPi; prevents ATP from binding by mimicking the alpha-phosphate group of ATP" evidence="6">
    <location>
        <position position="112"/>
    </location>
</feature>
<dbReference type="GO" id="GO:0046872">
    <property type="term" value="F:metal ion binding"/>
    <property type="evidence" value="ECO:0007669"/>
    <property type="project" value="UniProtKB-KW"/>
</dbReference>
<dbReference type="InterPro" id="IPR035966">
    <property type="entry name" value="PKF_sf"/>
</dbReference>
<evidence type="ECO:0000256" key="6">
    <source>
        <dbReference type="HAMAP-Rule" id="MF_01978"/>
    </source>
</evidence>
<dbReference type="PIRSF" id="PIRSF036483">
    <property type="entry name" value="PFK_XF0274"/>
    <property type="match status" value="1"/>
</dbReference>
<dbReference type="GO" id="GO:0047334">
    <property type="term" value="F:diphosphate-fructose-6-phosphate 1-phosphotransferase activity"/>
    <property type="evidence" value="ECO:0007669"/>
    <property type="project" value="UniProtKB-EC"/>
</dbReference>
<dbReference type="InterPro" id="IPR022953">
    <property type="entry name" value="ATP_PFK"/>
</dbReference>
<dbReference type="OrthoDB" id="9802503at2"/>
<keyword evidence="4 6" id="KW-0418">Kinase</keyword>
<dbReference type="InterPro" id="IPR050929">
    <property type="entry name" value="PFKA"/>
</dbReference>
<evidence type="ECO:0000313" key="9">
    <source>
        <dbReference type="Proteomes" id="UP000029579"/>
    </source>
</evidence>
<comment type="subunit">
    <text evidence="6">Homodimer.</text>
</comment>
<dbReference type="NCBIfam" id="NF010675">
    <property type="entry name" value="PRK14072.1"/>
    <property type="match status" value="1"/>
</dbReference>
<dbReference type="eggNOG" id="COG0205">
    <property type="taxonomic scope" value="Bacteria"/>
</dbReference>
<dbReference type="HAMAP" id="MF_01978">
    <property type="entry name" value="Phosphofructokinase_II_B2"/>
    <property type="match status" value="1"/>
</dbReference>
<feature type="binding site" evidence="6">
    <location>
        <position position="111"/>
    </location>
    <ligand>
        <name>Mg(2+)</name>
        <dbReference type="ChEBI" id="CHEBI:18420"/>
        <note>catalytic</note>
    </ligand>
</feature>
<comment type="caution">
    <text evidence="8">The sequence shown here is derived from an EMBL/GenBank/DDBJ whole genome shotgun (WGS) entry which is preliminary data.</text>
</comment>
<comment type="catalytic activity">
    <reaction evidence="6">
        <text>beta-D-fructose 6-phosphate + diphosphate = beta-D-fructose 1,6-bisphosphate + phosphate + H(+)</text>
        <dbReference type="Rhea" id="RHEA:13613"/>
        <dbReference type="ChEBI" id="CHEBI:15378"/>
        <dbReference type="ChEBI" id="CHEBI:32966"/>
        <dbReference type="ChEBI" id="CHEBI:33019"/>
        <dbReference type="ChEBI" id="CHEBI:43474"/>
        <dbReference type="ChEBI" id="CHEBI:57634"/>
        <dbReference type="EC" id="2.7.1.90"/>
    </reaction>
</comment>
<gene>
    <name evidence="6" type="primary">pfp</name>
    <name evidence="8" type="ORF">HMPREF1630_04005</name>
</gene>
<evidence type="ECO:0000256" key="5">
    <source>
        <dbReference type="ARBA" id="ARBA00022842"/>
    </source>
</evidence>
<reference evidence="8 9" key="1">
    <citation type="submission" date="2014-07" db="EMBL/GenBank/DDBJ databases">
        <authorList>
            <person name="McCorrison J."/>
            <person name="Sanka R."/>
            <person name="Torralba M."/>
            <person name="Gillis M."/>
            <person name="Haft D.H."/>
            <person name="Methe B."/>
            <person name="Sutton G."/>
            <person name="Nelson K.E."/>
        </authorList>
    </citation>
    <scope>NUCLEOTIDE SEQUENCE [LARGE SCALE GENOMIC DNA]</scope>
    <source>
        <strain evidence="8 9">S7-1-13</strain>
    </source>
</reference>
<evidence type="ECO:0000256" key="4">
    <source>
        <dbReference type="ARBA" id="ARBA00022777"/>
    </source>
</evidence>
<comment type="function">
    <text evidence="6">Catalyzes the phosphorylation of D-fructose 6-phosphate, the first committing step of glycolysis. Uses inorganic phosphate (PPi) as phosphoryl donor instead of ATP like common ATP-dependent phosphofructokinases (ATP-PFKs), which renders the reaction reversible, and can thus function both in glycolysis and gluconeogenesis. Consistently, PPi-PFK can replace the enzymes of both the forward (ATP-PFK) and reverse (fructose-bisphosphatase (FBPase)) reactions.</text>
</comment>
<dbReference type="GO" id="GO:0003872">
    <property type="term" value="F:6-phosphofructokinase activity"/>
    <property type="evidence" value="ECO:0007669"/>
    <property type="project" value="UniProtKB-UniRule"/>
</dbReference>
<feature type="binding site" evidence="6">
    <location>
        <begin position="186"/>
        <end position="188"/>
    </location>
    <ligand>
        <name>substrate</name>
    </ligand>
</feature>
<evidence type="ECO:0000259" key="7">
    <source>
        <dbReference type="Pfam" id="PF00365"/>
    </source>
</evidence>
<dbReference type="EMBL" id="JRMW01000031">
    <property type="protein sequence ID" value="KGF04351.1"/>
    <property type="molecule type" value="Genomic_DNA"/>
</dbReference>
<comment type="subcellular location">
    <subcellularLocation>
        <location evidence="6">Cytoplasm</location>
    </subcellularLocation>
</comment>
<keyword evidence="6" id="KW-0963">Cytoplasm</keyword>
<dbReference type="InterPro" id="IPR000023">
    <property type="entry name" value="Phosphofructokinase_dom"/>
</dbReference>
<dbReference type="PANTHER" id="PTHR45770">
    <property type="entry name" value="ATP-DEPENDENT 6-PHOSPHOFRUCTOKINASE 1"/>
    <property type="match status" value="1"/>
</dbReference>
<feature type="binding site" evidence="6">
    <location>
        <begin position="140"/>
        <end position="142"/>
    </location>
    <ligand>
        <name>substrate</name>
    </ligand>
</feature>
<sequence>MNLIVAQSGGPTSVINSSLAGVIDSGIDNDFEKIFVSMNGIEGIINEHIRLVDAEVFTKENMAKKLKARPASILGSCRFKLNDDLDSPVYEKIFNVLKKNDIGLFVYIGGNDSMDTVKKLNAYIAYKKIDGINVIGCPKTIDNDLEGMDHSPGFGSAAKYIASTLRSLRCDVDIYDLESVTFVEIMGRHAGWLAASSLISNYNYHKDLVNLLYIPEDEMSIDELLGDIKDALKTEKNLLVAIAEGFRDVDGILSEEVFTNTKDGFNHPIVSGVGQRLADLVRDRLKIKSRAVELNIVQRSNTLISETDSREAYKLGYKAVELGTTRTNLVPVLRRKEGEAYEVYYTEVAPEEIANREMKIPQEWLTDKKTLEKKIQAYALPLIAGEVKQVYEKGMPVFVRIEDFTREI</sequence>
<dbReference type="InterPro" id="IPR011404">
    <property type="entry name" value="PPi-PFK"/>
</dbReference>
<dbReference type="GO" id="GO:0005737">
    <property type="term" value="C:cytoplasm"/>
    <property type="evidence" value="ECO:0007669"/>
    <property type="project" value="UniProtKB-SubCell"/>
</dbReference>
<dbReference type="PRINTS" id="PR00476">
    <property type="entry name" value="PHFRCTKINASE"/>
</dbReference>
<comment type="similarity">
    <text evidence="6">Belongs to the phosphofructokinase type A (PFKA) family. PPi-dependent PFK group II subfamily. Clade 'B2' sub-subfamily.</text>
</comment>
<feature type="site" description="Important for catalytic activity; stabilizes the transition state when the phosphoryl donor is PPi" evidence="6">
    <location>
        <position position="139"/>
    </location>
</feature>
<name>A0A095X3V2_9FIRM</name>
<dbReference type="AlphaFoldDB" id="A0A095X3V2"/>
<keyword evidence="6" id="KW-0324">Glycolysis</keyword>
<organism evidence="8 9">
    <name type="scientific">Anaerococcus lactolyticus S7-1-13</name>
    <dbReference type="NCBI Taxonomy" id="1284686"/>
    <lineage>
        <taxon>Bacteria</taxon>
        <taxon>Bacillati</taxon>
        <taxon>Bacillota</taxon>
        <taxon>Tissierellia</taxon>
        <taxon>Tissierellales</taxon>
        <taxon>Peptoniphilaceae</taxon>
        <taxon>Anaerococcus</taxon>
    </lineage>
</organism>
<feature type="active site" description="Proton acceptor" evidence="6">
    <location>
        <position position="142"/>
    </location>
</feature>
<comment type="cofactor">
    <cofactor evidence="1 6">
        <name>Mg(2+)</name>
        <dbReference type="ChEBI" id="CHEBI:18420"/>
    </cofactor>
</comment>
<dbReference type="Gene3D" id="3.40.50.460">
    <property type="entry name" value="Phosphofructokinase domain"/>
    <property type="match status" value="1"/>
</dbReference>
<evidence type="ECO:0000256" key="3">
    <source>
        <dbReference type="ARBA" id="ARBA00022723"/>
    </source>
</evidence>
<keyword evidence="5 6" id="KW-0460">Magnesium</keyword>
<comment type="activity regulation">
    <text evidence="6">Non-allosteric.</text>
</comment>
<feature type="domain" description="Phosphofructokinase" evidence="7">
    <location>
        <begin position="3"/>
        <end position="322"/>
    </location>
</feature>
<feature type="binding site" evidence="6">
    <location>
        <position position="244"/>
    </location>
    <ligand>
        <name>substrate</name>
    </ligand>
</feature>
<dbReference type="SUPFAM" id="SSF53784">
    <property type="entry name" value="Phosphofructokinase"/>
    <property type="match status" value="1"/>
</dbReference>
<evidence type="ECO:0000256" key="1">
    <source>
        <dbReference type="ARBA" id="ARBA00001946"/>
    </source>
</evidence>
<dbReference type="GO" id="GO:0006002">
    <property type="term" value="P:fructose 6-phosphate metabolic process"/>
    <property type="evidence" value="ECO:0007669"/>
    <property type="project" value="InterPro"/>
</dbReference>
<proteinExistence type="inferred from homology"/>
<dbReference type="Pfam" id="PF00365">
    <property type="entry name" value="PFK"/>
    <property type="match status" value="1"/>
</dbReference>
<dbReference type="Proteomes" id="UP000029579">
    <property type="component" value="Unassembled WGS sequence"/>
</dbReference>
<dbReference type="UniPathway" id="UPA00109">
    <property type="reaction ID" value="UER00182"/>
</dbReference>
<dbReference type="RefSeq" id="WP_037327291.1">
    <property type="nucleotide sequence ID" value="NZ_JRMW01000031.1"/>
</dbReference>
<comment type="caution">
    <text evidence="6">Lacks conserved residue(s) required for the propagation of feature annotation.</text>
</comment>
<protein>
    <recommendedName>
        <fullName evidence="6">Pyrophosphate--fructose 6-phosphate 1-phosphotransferase</fullName>
        <ecNumber evidence="6">2.7.1.90</ecNumber>
    </recommendedName>
    <alternativeName>
        <fullName evidence="6">6-phosphofructokinase, pyrophosphate dependent</fullName>
    </alternativeName>
    <alternativeName>
        <fullName evidence="6">PPi-dependent phosphofructokinase</fullName>
        <shortName evidence="6">PPi-PFK</shortName>
    </alternativeName>
    <alternativeName>
        <fullName evidence="6">Pyrophosphate-dependent 6-phosphofructose-1-kinase</fullName>
    </alternativeName>
</protein>
<evidence type="ECO:0000256" key="2">
    <source>
        <dbReference type="ARBA" id="ARBA00022679"/>
    </source>
</evidence>
<keyword evidence="2 6" id="KW-0808">Transferase</keyword>
<accession>A0A095X3V2</accession>
<comment type="pathway">
    <text evidence="6">Carbohydrate degradation; glycolysis; D-glyceraldehyde 3-phosphate and glycerone phosphate from D-glucose: step 3/4.</text>
</comment>
<keyword evidence="3 6" id="KW-0479">Metal-binding</keyword>
<dbReference type="Gene3D" id="3.40.50.450">
    <property type="match status" value="1"/>
</dbReference>
<dbReference type="EC" id="2.7.1.90" evidence="6"/>
<evidence type="ECO:0000313" key="8">
    <source>
        <dbReference type="EMBL" id="KGF04351.1"/>
    </source>
</evidence>
<feature type="binding site" evidence="6">
    <location>
        <position position="10"/>
    </location>
    <ligand>
        <name>diphosphate</name>
        <dbReference type="ChEBI" id="CHEBI:33019"/>
    </ligand>
</feature>